<keyword evidence="4 7" id="KW-0863">Zinc-finger</keyword>
<proteinExistence type="inferred from homology"/>
<gene>
    <name evidence="11" type="ORF">WN944_024919</name>
</gene>
<evidence type="ECO:0000256" key="6">
    <source>
        <dbReference type="ARBA" id="ARBA00023203"/>
    </source>
</evidence>
<evidence type="ECO:0000256" key="4">
    <source>
        <dbReference type="ARBA" id="ARBA00022771"/>
    </source>
</evidence>
<dbReference type="GO" id="GO:0008270">
    <property type="term" value="F:zinc ion binding"/>
    <property type="evidence" value="ECO:0007669"/>
    <property type="project" value="UniProtKB-KW"/>
</dbReference>
<feature type="compositionally biased region" description="Basic residues" evidence="8">
    <location>
        <begin position="35"/>
        <end position="48"/>
    </location>
</feature>
<dbReference type="InterPro" id="IPR036875">
    <property type="entry name" value="Znf_CCHC_sf"/>
</dbReference>
<feature type="compositionally biased region" description="Basic and acidic residues" evidence="8">
    <location>
        <begin position="49"/>
        <end position="60"/>
    </location>
</feature>
<dbReference type="InterPro" id="IPR001878">
    <property type="entry name" value="Znf_CCHC"/>
</dbReference>
<organism evidence="11 12">
    <name type="scientific">Citrus x changshan-huyou</name>
    <dbReference type="NCBI Taxonomy" id="2935761"/>
    <lineage>
        <taxon>Eukaryota</taxon>
        <taxon>Viridiplantae</taxon>
        <taxon>Streptophyta</taxon>
        <taxon>Embryophyta</taxon>
        <taxon>Tracheophyta</taxon>
        <taxon>Spermatophyta</taxon>
        <taxon>Magnoliopsida</taxon>
        <taxon>eudicotyledons</taxon>
        <taxon>Gunneridae</taxon>
        <taxon>Pentapetalae</taxon>
        <taxon>rosids</taxon>
        <taxon>malvids</taxon>
        <taxon>Sapindales</taxon>
        <taxon>Rutaceae</taxon>
        <taxon>Aurantioideae</taxon>
        <taxon>Citrus</taxon>
    </lineage>
</organism>
<dbReference type="EMBL" id="JBCGBO010000024">
    <property type="protein sequence ID" value="KAK9181780.1"/>
    <property type="molecule type" value="Genomic_DNA"/>
</dbReference>
<evidence type="ECO:0000259" key="10">
    <source>
        <dbReference type="PROSITE" id="PS51263"/>
    </source>
</evidence>
<reference evidence="11 12" key="1">
    <citation type="submission" date="2024-05" db="EMBL/GenBank/DDBJ databases">
        <title>Haplotype-resolved chromosome-level genome assembly of Huyou (Citrus changshanensis).</title>
        <authorList>
            <person name="Miao C."/>
            <person name="Chen W."/>
            <person name="Wu Y."/>
            <person name="Wang L."/>
            <person name="Zhao S."/>
            <person name="Grierson D."/>
            <person name="Xu C."/>
            <person name="Chen K."/>
        </authorList>
    </citation>
    <scope>NUCLEOTIDE SEQUENCE [LARGE SCALE GENOMIC DNA]</scope>
    <source>
        <strain evidence="11">01-14</strain>
        <tissue evidence="11">Leaf</tissue>
    </source>
</reference>
<feature type="domain" description="CCHC-type" evidence="9">
    <location>
        <begin position="131"/>
        <end position="146"/>
    </location>
</feature>
<dbReference type="FunFam" id="4.10.60.10:FF:000091">
    <property type="entry name" value="Zinc finger CCHC-type-containing 9"/>
    <property type="match status" value="1"/>
</dbReference>
<name>A0AAP0LTD4_9ROSI</name>
<dbReference type="SMART" id="SM00102">
    <property type="entry name" value="ADF"/>
    <property type="match status" value="1"/>
</dbReference>
<accession>A0AAP0LTD4</accession>
<feature type="region of interest" description="Disordered" evidence="8">
    <location>
        <begin position="1"/>
        <end position="69"/>
    </location>
</feature>
<evidence type="ECO:0000256" key="8">
    <source>
        <dbReference type="SAM" id="MobiDB-lite"/>
    </source>
</evidence>
<keyword evidence="3" id="KW-0677">Repeat</keyword>
<comment type="similarity">
    <text evidence="1">Belongs to the actin-binding proteins ADF family.</text>
</comment>
<evidence type="ECO:0000256" key="2">
    <source>
        <dbReference type="ARBA" id="ARBA00022723"/>
    </source>
</evidence>
<dbReference type="PROSITE" id="PS50158">
    <property type="entry name" value="ZF_CCHC"/>
    <property type="match status" value="2"/>
</dbReference>
<dbReference type="SMART" id="SM00343">
    <property type="entry name" value="ZnF_C2HC"/>
    <property type="match status" value="5"/>
</dbReference>
<dbReference type="GO" id="GO:0003779">
    <property type="term" value="F:actin binding"/>
    <property type="evidence" value="ECO:0007669"/>
    <property type="project" value="UniProtKB-KW"/>
</dbReference>
<dbReference type="InterPro" id="IPR029006">
    <property type="entry name" value="ADF-H/Gelsolin-like_dom_sf"/>
</dbReference>
<evidence type="ECO:0000313" key="12">
    <source>
        <dbReference type="Proteomes" id="UP001428341"/>
    </source>
</evidence>
<dbReference type="Gene3D" id="4.10.60.10">
    <property type="entry name" value="Zinc finger, CCHC-type"/>
    <property type="match status" value="2"/>
</dbReference>
<dbReference type="GO" id="GO:0015629">
    <property type="term" value="C:actin cytoskeleton"/>
    <property type="evidence" value="ECO:0007669"/>
    <property type="project" value="InterPro"/>
</dbReference>
<dbReference type="Proteomes" id="UP001428341">
    <property type="component" value="Unassembled WGS sequence"/>
</dbReference>
<dbReference type="FunFam" id="3.40.20.10:FF:000025">
    <property type="entry name" value="Actin-depolymerizing factor 2"/>
    <property type="match status" value="1"/>
</dbReference>
<dbReference type="SUPFAM" id="SSF55753">
    <property type="entry name" value="Actin depolymerizing proteins"/>
    <property type="match status" value="1"/>
</dbReference>
<evidence type="ECO:0000256" key="1">
    <source>
        <dbReference type="ARBA" id="ARBA00006844"/>
    </source>
</evidence>
<dbReference type="GO" id="GO:0030042">
    <property type="term" value="P:actin filament depolymerization"/>
    <property type="evidence" value="ECO:0007669"/>
    <property type="project" value="InterPro"/>
</dbReference>
<dbReference type="Pfam" id="PF00241">
    <property type="entry name" value="Cofilin_ADF"/>
    <property type="match status" value="1"/>
</dbReference>
<keyword evidence="2" id="KW-0479">Metal-binding</keyword>
<protein>
    <submittedName>
        <fullName evidence="11">Uncharacterized protein</fullName>
    </submittedName>
</protein>
<dbReference type="InterPro" id="IPR017904">
    <property type="entry name" value="ADF/Cofilin"/>
</dbReference>
<dbReference type="PANTHER" id="PTHR47798:SF2">
    <property type="entry name" value="CCHC-TYPE DOMAIN-CONTAINING PROTEIN"/>
    <property type="match status" value="1"/>
</dbReference>
<dbReference type="Pfam" id="PF00098">
    <property type="entry name" value="zf-CCHC"/>
    <property type="match status" value="2"/>
</dbReference>
<keyword evidence="12" id="KW-1185">Reference proteome</keyword>
<dbReference type="CDD" id="cd11286">
    <property type="entry name" value="ADF_cofilin_like"/>
    <property type="match status" value="1"/>
</dbReference>
<dbReference type="SUPFAM" id="SSF57756">
    <property type="entry name" value="Retrovirus zinc finger-like domains"/>
    <property type="match status" value="2"/>
</dbReference>
<keyword evidence="6" id="KW-0009">Actin-binding</keyword>
<evidence type="ECO:0000256" key="3">
    <source>
        <dbReference type="ARBA" id="ARBA00022737"/>
    </source>
</evidence>
<feature type="domain" description="ADF-H" evidence="10">
    <location>
        <begin position="286"/>
        <end position="418"/>
    </location>
</feature>
<evidence type="ECO:0000313" key="11">
    <source>
        <dbReference type="EMBL" id="KAK9181780.1"/>
    </source>
</evidence>
<dbReference type="GO" id="GO:0003676">
    <property type="term" value="F:nucleic acid binding"/>
    <property type="evidence" value="ECO:0007669"/>
    <property type="project" value="InterPro"/>
</dbReference>
<feature type="domain" description="CCHC-type" evidence="9">
    <location>
        <begin position="158"/>
        <end position="173"/>
    </location>
</feature>
<comment type="caution">
    <text evidence="11">The sequence shown here is derived from an EMBL/GenBank/DDBJ whole genome shotgun (WGS) entry which is preliminary data.</text>
</comment>
<evidence type="ECO:0000259" key="9">
    <source>
        <dbReference type="PROSITE" id="PS50158"/>
    </source>
</evidence>
<dbReference type="PANTHER" id="PTHR47798">
    <property type="entry name" value="OS04G0555800 PROTEIN"/>
    <property type="match status" value="1"/>
</dbReference>
<dbReference type="Gene3D" id="3.40.20.10">
    <property type="entry name" value="Severin"/>
    <property type="match status" value="1"/>
</dbReference>
<evidence type="ECO:0000256" key="7">
    <source>
        <dbReference type="PROSITE-ProRule" id="PRU00047"/>
    </source>
</evidence>
<dbReference type="InterPro" id="IPR002108">
    <property type="entry name" value="ADF-H"/>
</dbReference>
<evidence type="ECO:0000256" key="5">
    <source>
        <dbReference type="ARBA" id="ARBA00022833"/>
    </source>
</evidence>
<dbReference type="AlphaFoldDB" id="A0AAP0LTD4"/>
<sequence length="418" mass="46709">MVSKRQREARKRFKEAHPELFPEPEPTAPKDPSEKKKKKSSKFKRKKAESKDPNRNEKSMKRVFTRHPLRVPGMKPGESCFICKAKEHIAKHCPMKAEWEKNKICLVCRRRGHTLKNCPSKNDETESTKLCYNCGQAGHSLAQCPQPLQDGGTKFASCFICKEQGHLSKNCPQNAHGIYPKGGCCKICGGVTHLARDCPNKGIQGFTASTKQAMAGGERPTGQVTKFTSGDDLLDDFLTEDANIGNKDKSSIAKVDSTSDSTNAKANLDSPMVILGGIPAEVANAASGMAVHDDCKLKFMELKAKRNYRFIIFKIDNQQVVVEKLGSPGDSYDDFTTSLPADECRYAVYDFDFITHENCQKSKIFFIAWSPDPSKVRSKMVYASSKDRFKRELDGIQFELQATDPSEMSLDIIKERAF</sequence>
<dbReference type="PROSITE" id="PS51263">
    <property type="entry name" value="ADF_H"/>
    <property type="match status" value="1"/>
</dbReference>
<keyword evidence="5" id="KW-0862">Zinc</keyword>